<dbReference type="Proteomes" id="UP001500325">
    <property type="component" value="Unassembled WGS sequence"/>
</dbReference>
<name>A0ABP8XNU3_9PSEU</name>
<proteinExistence type="predicted"/>
<comment type="caution">
    <text evidence="8">The sequence shown here is derived from an EMBL/GenBank/DDBJ whole genome shotgun (WGS) entry which is preliminary data.</text>
</comment>
<feature type="DNA-binding region" description="H-T-H motif" evidence="5">
    <location>
        <begin position="45"/>
        <end position="64"/>
    </location>
</feature>
<dbReference type="EMBL" id="BAABIC010000031">
    <property type="protein sequence ID" value="GAA4711323.1"/>
    <property type="molecule type" value="Genomic_DNA"/>
</dbReference>
<feature type="region of interest" description="Disordered" evidence="6">
    <location>
        <begin position="1"/>
        <end position="25"/>
    </location>
</feature>
<evidence type="ECO:0000256" key="4">
    <source>
        <dbReference type="ARBA" id="ARBA00023163"/>
    </source>
</evidence>
<evidence type="ECO:0000313" key="9">
    <source>
        <dbReference type="Proteomes" id="UP001500325"/>
    </source>
</evidence>
<feature type="domain" description="HTH tetR-type" evidence="7">
    <location>
        <begin position="22"/>
        <end position="82"/>
    </location>
</feature>
<dbReference type="SUPFAM" id="SSF46689">
    <property type="entry name" value="Homeodomain-like"/>
    <property type="match status" value="1"/>
</dbReference>
<dbReference type="PANTHER" id="PTHR30055">
    <property type="entry name" value="HTH-TYPE TRANSCRIPTIONAL REGULATOR RUTR"/>
    <property type="match status" value="1"/>
</dbReference>
<keyword evidence="4" id="KW-0804">Transcription</keyword>
<gene>
    <name evidence="8" type="ORF">GCM10023215_61980</name>
</gene>
<dbReference type="InterPro" id="IPR036271">
    <property type="entry name" value="Tet_transcr_reg_TetR-rel_C_sf"/>
</dbReference>
<evidence type="ECO:0000259" key="7">
    <source>
        <dbReference type="PROSITE" id="PS50977"/>
    </source>
</evidence>
<dbReference type="InterPro" id="IPR009057">
    <property type="entry name" value="Homeodomain-like_sf"/>
</dbReference>
<dbReference type="PANTHER" id="PTHR30055:SF175">
    <property type="entry name" value="HTH-TYPE TRANSCRIPTIONAL REPRESSOR KSTR2"/>
    <property type="match status" value="1"/>
</dbReference>
<dbReference type="PROSITE" id="PS50977">
    <property type="entry name" value="HTH_TETR_2"/>
    <property type="match status" value="1"/>
</dbReference>
<evidence type="ECO:0000256" key="5">
    <source>
        <dbReference type="PROSITE-ProRule" id="PRU00335"/>
    </source>
</evidence>
<dbReference type="Pfam" id="PF00440">
    <property type="entry name" value="TetR_N"/>
    <property type="match status" value="1"/>
</dbReference>
<dbReference type="RefSeq" id="WP_345384347.1">
    <property type="nucleotide sequence ID" value="NZ_BAABIC010000031.1"/>
</dbReference>
<protein>
    <submittedName>
        <fullName evidence="8">TetR/AcrR family transcriptional regulator</fullName>
    </submittedName>
</protein>
<dbReference type="Pfam" id="PF17932">
    <property type="entry name" value="TetR_C_24"/>
    <property type="match status" value="1"/>
</dbReference>
<reference evidence="9" key="1">
    <citation type="journal article" date="2019" name="Int. J. Syst. Evol. Microbiol.">
        <title>The Global Catalogue of Microorganisms (GCM) 10K type strain sequencing project: providing services to taxonomists for standard genome sequencing and annotation.</title>
        <authorList>
            <consortium name="The Broad Institute Genomics Platform"/>
            <consortium name="The Broad Institute Genome Sequencing Center for Infectious Disease"/>
            <person name="Wu L."/>
            <person name="Ma J."/>
        </authorList>
    </citation>
    <scope>NUCLEOTIDE SEQUENCE [LARGE SCALE GENOMIC DNA]</scope>
    <source>
        <strain evidence="9">JCM 18055</strain>
    </source>
</reference>
<keyword evidence="3 5" id="KW-0238">DNA-binding</keyword>
<evidence type="ECO:0000256" key="1">
    <source>
        <dbReference type="ARBA" id="ARBA00022491"/>
    </source>
</evidence>
<evidence type="ECO:0000256" key="3">
    <source>
        <dbReference type="ARBA" id="ARBA00023125"/>
    </source>
</evidence>
<dbReference type="InterPro" id="IPR050109">
    <property type="entry name" value="HTH-type_TetR-like_transc_reg"/>
</dbReference>
<accession>A0ABP8XNU3</accession>
<dbReference type="InterPro" id="IPR001647">
    <property type="entry name" value="HTH_TetR"/>
</dbReference>
<dbReference type="Gene3D" id="1.10.10.60">
    <property type="entry name" value="Homeodomain-like"/>
    <property type="match status" value="1"/>
</dbReference>
<evidence type="ECO:0000313" key="8">
    <source>
        <dbReference type="EMBL" id="GAA4711323.1"/>
    </source>
</evidence>
<dbReference type="PRINTS" id="PR00455">
    <property type="entry name" value="HTHTETR"/>
</dbReference>
<evidence type="ECO:0000256" key="2">
    <source>
        <dbReference type="ARBA" id="ARBA00023015"/>
    </source>
</evidence>
<keyword evidence="1" id="KW-0678">Repressor</keyword>
<dbReference type="Gene3D" id="1.10.357.10">
    <property type="entry name" value="Tetracycline Repressor, domain 2"/>
    <property type="match status" value="1"/>
</dbReference>
<keyword evidence="9" id="KW-1185">Reference proteome</keyword>
<organism evidence="8 9">
    <name type="scientific">Pseudonocardia yuanmonensis</name>
    <dbReference type="NCBI Taxonomy" id="1095914"/>
    <lineage>
        <taxon>Bacteria</taxon>
        <taxon>Bacillati</taxon>
        <taxon>Actinomycetota</taxon>
        <taxon>Actinomycetes</taxon>
        <taxon>Pseudonocardiales</taxon>
        <taxon>Pseudonocardiaceae</taxon>
        <taxon>Pseudonocardia</taxon>
    </lineage>
</organism>
<keyword evidence="2" id="KW-0805">Transcription regulation</keyword>
<evidence type="ECO:0000256" key="6">
    <source>
        <dbReference type="SAM" id="MobiDB-lite"/>
    </source>
</evidence>
<dbReference type="SUPFAM" id="SSF48498">
    <property type="entry name" value="Tetracyclin repressor-like, C-terminal domain"/>
    <property type="match status" value="1"/>
</dbReference>
<dbReference type="InterPro" id="IPR041490">
    <property type="entry name" value="KstR2_TetR_C"/>
</dbReference>
<sequence>MARAGSAVPEEPAPPRRRRKQHSRRQEVLDTAARMFFERGYEATTTQDIGAALGLLKGSVYYYISSKQDLLFELIQQYHEDTRSYFAEILESDGSAVDKLRELITVDTAHTARNLERSTLFYLEWRSLPLERQAVIIEERAQHEHAVQKWIVEAQAAGRIRPEVDPKIASFAIFGMVNSVYRWFTPGGRKSAEEIGEDFADLVLGGLLVPGA</sequence>